<sequence length="129" mass="14783">MAKFNEVQKKRRALISESKRAKHGDPNTRKLKQKAQPLSISGKRKRKLFKKWRRDQKEAIEKGVITMEDVEMAVADAAEGKTQDTIRTVKFPMKKSSKVKLQQLKKKGKNKRKSNKQASTEASTDAMVE</sequence>
<evidence type="ECO:0000313" key="3">
    <source>
        <dbReference type="Proteomes" id="UP000823775"/>
    </source>
</evidence>
<gene>
    <name evidence="2" type="ORF">HAX54_035991</name>
</gene>
<dbReference type="PANTHER" id="PTHR36709:SF1">
    <property type="entry name" value="OS02G0604100 PROTEIN"/>
    <property type="match status" value="1"/>
</dbReference>
<dbReference type="EMBL" id="JACEIK010004733">
    <property type="protein sequence ID" value="MCD9646270.1"/>
    <property type="molecule type" value="Genomic_DNA"/>
</dbReference>
<reference evidence="2 3" key="1">
    <citation type="journal article" date="2021" name="BMC Genomics">
        <title>Datura genome reveals duplications of psychoactive alkaloid biosynthetic genes and high mutation rate following tissue culture.</title>
        <authorList>
            <person name="Rajewski A."/>
            <person name="Carter-House D."/>
            <person name="Stajich J."/>
            <person name="Litt A."/>
        </authorList>
    </citation>
    <scope>NUCLEOTIDE SEQUENCE [LARGE SCALE GENOMIC DNA]</scope>
    <source>
        <strain evidence="2">AR-01</strain>
    </source>
</reference>
<feature type="compositionally biased region" description="Basic and acidic residues" evidence="1">
    <location>
        <begin position="17"/>
        <end position="28"/>
    </location>
</feature>
<feature type="compositionally biased region" description="Basic residues" evidence="1">
    <location>
        <begin position="92"/>
        <end position="115"/>
    </location>
</feature>
<dbReference type="Proteomes" id="UP000823775">
    <property type="component" value="Unassembled WGS sequence"/>
</dbReference>
<feature type="region of interest" description="Disordered" evidence="1">
    <location>
        <begin position="78"/>
        <end position="129"/>
    </location>
</feature>
<evidence type="ECO:0000313" key="2">
    <source>
        <dbReference type="EMBL" id="MCD9646270.1"/>
    </source>
</evidence>
<name>A0ABS8VJB6_DATST</name>
<evidence type="ECO:0000256" key="1">
    <source>
        <dbReference type="SAM" id="MobiDB-lite"/>
    </source>
</evidence>
<evidence type="ECO:0008006" key="4">
    <source>
        <dbReference type="Google" id="ProtNLM"/>
    </source>
</evidence>
<feature type="region of interest" description="Disordered" evidence="1">
    <location>
        <begin position="1"/>
        <end position="37"/>
    </location>
</feature>
<comment type="caution">
    <text evidence="2">The sequence shown here is derived from an EMBL/GenBank/DDBJ whole genome shotgun (WGS) entry which is preliminary data.</text>
</comment>
<organism evidence="2 3">
    <name type="scientific">Datura stramonium</name>
    <name type="common">Jimsonweed</name>
    <name type="synonym">Common thornapple</name>
    <dbReference type="NCBI Taxonomy" id="4076"/>
    <lineage>
        <taxon>Eukaryota</taxon>
        <taxon>Viridiplantae</taxon>
        <taxon>Streptophyta</taxon>
        <taxon>Embryophyta</taxon>
        <taxon>Tracheophyta</taxon>
        <taxon>Spermatophyta</taxon>
        <taxon>Magnoliopsida</taxon>
        <taxon>eudicotyledons</taxon>
        <taxon>Gunneridae</taxon>
        <taxon>Pentapetalae</taxon>
        <taxon>asterids</taxon>
        <taxon>lamiids</taxon>
        <taxon>Solanales</taxon>
        <taxon>Solanaceae</taxon>
        <taxon>Solanoideae</taxon>
        <taxon>Datureae</taxon>
        <taxon>Datura</taxon>
    </lineage>
</organism>
<protein>
    <recommendedName>
        <fullName evidence="4">Pm52 protein</fullName>
    </recommendedName>
</protein>
<accession>A0ABS8VJB6</accession>
<dbReference type="PANTHER" id="PTHR36709">
    <property type="entry name" value="OS02G0604100 PROTEIN"/>
    <property type="match status" value="1"/>
</dbReference>
<proteinExistence type="predicted"/>
<keyword evidence="3" id="KW-1185">Reference proteome</keyword>